<keyword evidence="2" id="KW-1185">Reference proteome</keyword>
<dbReference type="Proteomes" id="UP000325684">
    <property type="component" value="Unassembled WGS sequence"/>
</dbReference>
<name>A0A5N3P484_9HYPH</name>
<comment type="caution">
    <text evidence="1">The sequence shown here is derived from an EMBL/GenBank/DDBJ whole genome shotgun (WGS) entry which is preliminary data.</text>
</comment>
<dbReference type="OrthoDB" id="2583792at2"/>
<organism evidence="1 2">
    <name type="scientific">Microvirga brassicacearum</name>
    <dbReference type="NCBI Taxonomy" id="2580413"/>
    <lineage>
        <taxon>Bacteria</taxon>
        <taxon>Pseudomonadati</taxon>
        <taxon>Pseudomonadota</taxon>
        <taxon>Alphaproteobacteria</taxon>
        <taxon>Hyphomicrobiales</taxon>
        <taxon>Methylobacteriaceae</taxon>
        <taxon>Microvirga</taxon>
    </lineage>
</organism>
<dbReference type="AlphaFoldDB" id="A0A5N3P484"/>
<dbReference type="RefSeq" id="WP_150949467.1">
    <property type="nucleotide sequence ID" value="NZ_VCMV01000071.1"/>
</dbReference>
<gene>
    <name evidence="1" type="ORF">FEZ63_23215</name>
</gene>
<evidence type="ECO:0000313" key="1">
    <source>
        <dbReference type="EMBL" id="KAB0264540.1"/>
    </source>
</evidence>
<evidence type="ECO:0008006" key="3">
    <source>
        <dbReference type="Google" id="ProtNLM"/>
    </source>
</evidence>
<evidence type="ECO:0000313" key="2">
    <source>
        <dbReference type="Proteomes" id="UP000325684"/>
    </source>
</evidence>
<reference evidence="1 2" key="1">
    <citation type="journal article" date="2019" name="Microorganisms">
        <title>Genome Insights into the Novel Species Microvirga brassicacearum, a Rapeseed Endophyte with Biotechnological Potential.</title>
        <authorList>
            <person name="Jimenez-Gomez A."/>
            <person name="Saati-Santamaria Z."/>
            <person name="Igual J.M."/>
            <person name="Rivas R."/>
            <person name="Mateos P.F."/>
            <person name="Garcia-Fraile P."/>
        </authorList>
    </citation>
    <scope>NUCLEOTIDE SEQUENCE [LARGE SCALE GENOMIC DNA]</scope>
    <source>
        <strain evidence="1 2">CDVBN77</strain>
    </source>
</reference>
<proteinExistence type="predicted"/>
<dbReference type="EMBL" id="VCMV01000071">
    <property type="protein sequence ID" value="KAB0264540.1"/>
    <property type="molecule type" value="Genomic_DNA"/>
</dbReference>
<sequence>MIDALLLDCEQTEGGVDILMKRPDLGSRIDVLPLYELERAELRRYRGLLLGLHVDQRYLATRRNQIDSYLAGGGTIVFCGHMATPFLPDVSTYRPIANYGVADLAVKRISAHPVWEGVDTADLTFRRGVSGFYGRGSHEPPGGAQVIHGLGADLHPVDFEHRPAGGGRLLVHAGADLWGYLDSETSAARMAPQLLDWLRVPFHGEKS</sequence>
<accession>A0A5N3P484</accession>
<protein>
    <recommendedName>
        <fullName evidence="3">Phosphate starvation-inducible protein PhoH</fullName>
    </recommendedName>
</protein>